<gene>
    <name evidence="2" type="ORF">LTR97_007678</name>
</gene>
<comment type="caution">
    <text evidence="2">The sequence shown here is derived from an EMBL/GenBank/DDBJ whole genome shotgun (WGS) entry which is preliminary data.</text>
</comment>
<dbReference type="EMBL" id="JAVRQU010000011">
    <property type="protein sequence ID" value="KAK5697540.1"/>
    <property type="molecule type" value="Genomic_DNA"/>
</dbReference>
<reference evidence="2" key="1">
    <citation type="submission" date="2023-08" db="EMBL/GenBank/DDBJ databases">
        <title>Black Yeasts Isolated from many extreme environments.</title>
        <authorList>
            <person name="Coleine C."/>
            <person name="Stajich J.E."/>
            <person name="Selbmann L."/>
        </authorList>
    </citation>
    <scope>NUCLEOTIDE SEQUENCE</scope>
    <source>
        <strain evidence="2">CCFEE 5810</strain>
    </source>
</reference>
<dbReference type="Gene3D" id="2.60.270.60">
    <property type="match status" value="1"/>
</dbReference>
<accession>A0AAN7W6U4</accession>
<evidence type="ECO:0000313" key="3">
    <source>
        <dbReference type="Proteomes" id="UP001310594"/>
    </source>
</evidence>
<protein>
    <submittedName>
        <fullName evidence="2">Uncharacterized protein</fullName>
    </submittedName>
</protein>
<feature type="region of interest" description="Disordered" evidence="1">
    <location>
        <begin position="1"/>
        <end position="83"/>
    </location>
</feature>
<feature type="region of interest" description="Disordered" evidence="1">
    <location>
        <begin position="209"/>
        <end position="230"/>
    </location>
</feature>
<organism evidence="2 3">
    <name type="scientific">Elasticomyces elasticus</name>
    <dbReference type="NCBI Taxonomy" id="574655"/>
    <lineage>
        <taxon>Eukaryota</taxon>
        <taxon>Fungi</taxon>
        <taxon>Dikarya</taxon>
        <taxon>Ascomycota</taxon>
        <taxon>Pezizomycotina</taxon>
        <taxon>Dothideomycetes</taxon>
        <taxon>Dothideomycetidae</taxon>
        <taxon>Mycosphaerellales</taxon>
        <taxon>Teratosphaeriaceae</taxon>
        <taxon>Elasticomyces</taxon>
    </lineage>
</organism>
<dbReference type="AlphaFoldDB" id="A0AAN7W6U4"/>
<feature type="compositionally biased region" description="Acidic residues" evidence="1">
    <location>
        <begin position="59"/>
        <end position="71"/>
    </location>
</feature>
<sequence length="230" mass="24523">MSDPSTGTSSRAQPSAMIDSTDQESGDGAAAAETGRISPSMSVAQDEAVFHSAITAPEEKEEDAEYEDAPAEDLLPPPDFKPFFTLVEDVEGGEHHHPTVQYIFSDDDPEDLTAATLGAIDQDGTAEVEERVVLLDMDASGKQVVTASSLSPRWQALKVEMGQAPSWGSQGGDSGIMLKISGTELNKAASKQRKKGVGSMDELVRTFSERLDGMGEIMGPQEDGEKTQEM</sequence>
<feature type="compositionally biased region" description="Polar residues" evidence="1">
    <location>
        <begin position="1"/>
        <end position="13"/>
    </location>
</feature>
<name>A0AAN7W6U4_9PEZI</name>
<proteinExistence type="predicted"/>
<evidence type="ECO:0000256" key="1">
    <source>
        <dbReference type="SAM" id="MobiDB-lite"/>
    </source>
</evidence>
<evidence type="ECO:0000313" key="2">
    <source>
        <dbReference type="EMBL" id="KAK5697540.1"/>
    </source>
</evidence>
<dbReference type="Proteomes" id="UP001310594">
    <property type="component" value="Unassembled WGS sequence"/>
</dbReference>